<dbReference type="Proteomes" id="UP000321389">
    <property type="component" value="Chromosome"/>
</dbReference>
<keyword evidence="2" id="KW-1185">Reference proteome</keyword>
<protein>
    <recommendedName>
        <fullName evidence="3">Flagellar protein FlgN</fullName>
    </recommendedName>
</protein>
<evidence type="ECO:0000313" key="1">
    <source>
        <dbReference type="EMBL" id="QDZ03460.1"/>
    </source>
</evidence>
<proteinExistence type="predicted"/>
<evidence type="ECO:0008006" key="3">
    <source>
        <dbReference type="Google" id="ProtNLM"/>
    </source>
</evidence>
<sequence length="121" mass="13250">MLPGPKAGNLRSIILRIEEAVEAETEAIRSDINFDLKASNARKSRYLYELNRAVKDVPGAEALAPYRADIARLRTKLERNEAAIRAHLSAVNEVASLLQGAIERSEADGTYTTNAFAGRVP</sequence>
<dbReference type="EMBL" id="CP042301">
    <property type="protein sequence ID" value="QDZ03460.1"/>
    <property type="molecule type" value="Genomic_DNA"/>
</dbReference>
<name>A0A5B8L6X8_9HYPH</name>
<accession>A0A5B8L6X8</accession>
<dbReference type="KEGG" id="niy:FQ775_21430"/>
<evidence type="ECO:0000313" key="2">
    <source>
        <dbReference type="Proteomes" id="UP000321389"/>
    </source>
</evidence>
<organism evidence="1 2">
    <name type="scientific">Nitratireductor mangrovi</name>
    <dbReference type="NCBI Taxonomy" id="2599600"/>
    <lineage>
        <taxon>Bacteria</taxon>
        <taxon>Pseudomonadati</taxon>
        <taxon>Pseudomonadota</taxon>
        <taxon>Alphaproteobacteria</taxon>
        <taxon>Hyphomicrobiales</taxon>
        <taxon>Phyllobacteriaceae</taxon>
        <taxon>Nitratireductor</taxon>
    </lineage>
</organism>
<dbReference type="AlphaFoldDB" id="A0A5B8L6X8"/>
<dbReference type="OrthoDB" id="8294122at2"/>
<reference evidence="1" key="1">
    <citation type="submission" date="2020-04" db="EMBL/GenBank/DDBJ databases">
        <title>Nitratireductor sp. nov. isolated from mangrove soil.</title>
        <authorList>
            <person name="Ye Y."/>
        </authorList>
    </citation>
    <scope>NUCLEOTIDE SEQUENCE</scope>
    <source>
        <strain evidence="1">SY7</strain>
    </source>
</reference>
<gene>
    <name evidence="1" type="ORF">FQ775_21430</name>
</gene>